<name>A0A437SVQ4_9LACO</name>
<dbReference type="EMBL" id="RXIA01000010">
    <property type="protein sequence ID" value="RVU71005.1"/>
    <property type="molecule type" value="Genomic_DNA"/>
</dbReference>
<keyword evidence="3" id="KW-1185">Reference proteome</keyword>
<organism evidence="2 3">
    <name type="scientific">Lactobacillus xujianguonis</name>
    <dbReference type="NCBI Taxonomy" id="2495899"/>
    <lineage>
        <taxon>Bacteria</taxon>
        <taxon>Bacillati</taxon>
        <taxon>Bacillota</taxon>
        <taxon>Bacilli</taxon>
        <taxon>Lactobacillales</taxon>
        <taxon>Lactobacillaceae</taxon>
        <taxon>Lactobacillus</taxon>
    </lineage>
</organism>
<feature type="coiled-coil region" evidence="1">
    <location>
        <begin position="185"/>
        <end position="215"/>
    </location>
</feature>
<protein>
    <submittedName>
        <fullName evidence="2">Uncharacterized protein</fullName>
    </submittedName>
</protein>
<comment type="caution">
    <text evidence="2">The sequence shown here is derived from an EMBL/GenBank/DDBJ whole genome shotgun (WGS) entry which is preliminary data.</text>
</comment>
<dbReference type="AlphaFoldDB" id="A0A437SVQ4"/>
<sequence length="304" mass="35323">MRKILGKIGSEDRHTFQADFGKYGYKRYHDSMRGELYSPTMVVRNLIMVDDPEHPQIIADHLWLNLTKGFADLGLLQEGDRLQFNGRVSEYSKGFINKDKKDYELSYPTKIQLLNERETKAIPEEHAAIIGMIMNLNYKFYDKMGRPLVPYFMDAFVKWQDQQEKPLPIECHKGNDFESDIKYDVLDYETEKAELEKKQNLVKEKQAQLQKAGVELLKKHDDLVEELVKIGKQAKEDKANSNSEYCYISNSKLAKALEKYGLDKDVQPKIKQALASDWFHEQFSGSNKQELSPLEALAQKFNQK</sequence>
<evidence type="ECO:0000313" key="2">
    <source>
        <dbReference type="EMBL" id="RVU71005.1"/>
    </source>
</evidence>
<evidence type="ECO:0000313" key="3">
    <source>
        <dbReference type="Proteomes" id="UP000288291"/>
    </source>
</evidence>
<keyword evidence="1" id="KW-0175">Coiled coil</keyword>
<accession>A0A437SVQ4</accession>
<dbReference type="Proteomes" id="UP000288291">
    <property type="component" value="Unassembled WGS sequence"/>
</dbReference>
<gene>
    <name evidence="2" type="ORF">EJK17_04685</name>
</gene>
<dbReference type="RefSeq" id="WP_103662244.1">
    <property type="nucleotide sequence ID" value="NZ_ML136878.1"/>
</dbReference>
<evidence type="ECO:0000256" key="1">
    <source>
        <dbReference type="SAM" id="Coils"/>
    </source>
</evidence>
<proteinExistence type="predicted"/>
<reference evidence="2 3" key="1">
    <citation type="submission" date="2018-12" db="EMBL/GenBank/DDBJ databases">
        <authorList>
            <person name="Meng J."/>
        </authorList>
    </citation>
    <scope>NUCLEOTIDE SEQUENCE [LARGE SCALE GENOMIC DNA]</scope>
    <source>
        <strain evidence="2 3">HT111-2</strain>
    </source>
</reference>